<keyword evidence="1" id="KW-0472">Membrane</keyword>
<keyword evidence="2" id="KW-0732">Signal</keyword>
<feature type="transmembrane region" description="Helical" evidence="1">
    <location>
        <begin position="44"/>
        <end position="61"/>
    </location>
</feature>
<accession>A0ABU9TUZ4</accession>
<evidence type="ECO:0000313" key="3">
    <source>
        <dbReference type="EMBL" id="MEM5537534.1"/>
    </source>
</evidence>
<feature type="signal peptide" evidence="2">
    <location>
        <begin position="1"/>
        <end position="26"/>
    </location>
</feature>
<name>A0ABU9TUZ4_9GAMM</name>
<protein>
    <submittedName>
        <fullName evidence="3">Uncharacterized protein</fullName>
    </submittedName>
</protein>
<dbReference type="RefSeq" id="WP_342854860.1">
    <property type="nucleotide sequence ID" value="NZ_JBBMRA010000015.1"/>
</dbReference>
<sequence>MEISTKAVTYKALSAATLMTSLPALAHSEHASTMSGIVHFMTEPDHLAVSGLVALALNFIVRRMGKKKV</sequence>
<keyword evidence="4" id="KW-1185">Reference proteome</keyword>
<dbReference type="EMBL" id="JBBMRA010000015">
    <property type="protein sequence ID" value="MEM5537534.1"/>
    <property type="molecule type" value="Genomic_DNA"/>
</dbReference>
<gene>
    <name evidence="3" type="ORF">WNY58_14180</name>
</gene>
<reference evidence="3 4" key="1">
    <citation type="submission" date="2024-03" db="EMBL/GenBank/DDBJ databases">
        <title>Community enrichment and isolation of bacterial strains for fucoidan degradation.</title>
        <authorList>
            <person name="Sichert A."/>
        </authorList>
    </citation>
    <scope>NUCLEOTIDE SEQUENCE [LARGE SCALE GENOMIC DNA]</scope>
    <source>
        <strain evidence="3 4">AS76</strain>
    </source>
</reference>
<evidence type="ECO:0000256" key="1">
    <source>
        <dbReference type="SAM" id="Phobius"/>
    </source>
</evidence>
<proteinExistence type="predicted"/>
<feature type="chain" id="PRO_5047339292" evidence="2">
    <location>
        <begin position="27"/>
        <end position="69"/>
    </location>
</feature>
<keyword evidence="1" id="KW-0812">Transmembrane</keyword>
<evidence type="ECO:0000313" key="4">
    <source>
        <dbReference type="Proteomes" id="UP001449225"/>
    </source>
</evidence>
<evidence type="ECO:0000256" key="2">
    <source>
        <dbReference type="SAM" id="SignalP"/>
    </source>
</evidence>
<organism evidence="3 4">
    <name type="scientific">Neptuniibacter pectenicola</name>
    <dbReference type="NCBI Taxonomy" id="1806669"/>
    <lineage>
        <taxon>Bacteria</taxon>
        <taxon>Pseudomonadati</taxon>
        <taxon>Pseudomonadota</taxon>
        <taxon>Gammaproteobacteria</taxon>
        <taxon>Oceanospirillales</taxon>
        <taxon>Oceanospirillaceae</taxon>
        <taxon>Neptuniibacter</taxon>
    </lineage>
</organism>
<keyword evidence="1" id="KW-1133">Transmembrane helix</keyword>
<dbReference type="Proteomes" id="UP001449225">
    <property type="component" value="Unassembled WGS sequence"/>
</dbReference>
<comment type="caution">
    <text evidence="3">The sequence shown here is derived from an EMBL/GenBank/DDBJ whole genome shotgun (WGS) entry which is preliminary data.</text>
</comment>